<gene>
    <name evidence="4" type="ORF">HJG59_011015</name>
</gene>
<dbReference type="AlphaFoldDB" id="A0A7J8HH75"/>
<feature type="domain" description="L1 transposable element RRM" evidence="3">
    <location>
        <begin position="67"/>
        <end position="150"/>
    </location>
</feature>
<dbReference type="PANTHER" id="PTHR11505">
    <property type="entry name" value="L1 TRANSPOSABLE ELEMENT-RELATED"/>
    <property type="match status" value="1"/>
</dbReference>
<dbReference type="InParanoid" id="A0A7J8HH75"/>
<organism evidence="4 5">
    <name type="scientific">Molossus molossus</name>
    <name type="common">Pallas' mastiff bat</name>
    <name type="synonym">Vespertilio molossus</name>
    <dbReference type="NCBI Taxonomy" id="27622"/>
    <lineage>
        <taxon>Eukaryota</taxon>
        <taxon>Metazoa</taxon>
        <taxon>Chordata</taxon>
        <taxon>Craniata</taxon>
        <taxon>Vertebrata</taxon>
        <taxon>Euteleostomi</taxon>
        <taxon>Mammalia</taxon>
        <taxon>Eutheria</taxon>
        <taxon>Laurasiatheria</taxon>
        <taxon>Chiroptera</taxon>
        <taxon>Yangochiroptera</taxon>
        <taxon>Molossidae</taxon>
        <taxon>Molossus</taxon>
    </lineage>
</organism>
<keyword evidence="2" id="KW-0175">Coiled coil</keyword>
<evidence type="ECO:0000256" key="1">
    <source>
        <dbReference type="ARBA" id="ARBA00061640"/>
    </source>
</evidence>
<dbReference type="Proteomes" id="UP000550707">
    <property type="component" value="Unassembled WGS sequence"/>
</dbReference>
<proteinExistence type="inferred from homology"/>
<feature type="coiled-coil region" evidence="2">
    <location>
        <begin position="5"/>
        <end position="46"/>
    </location>
</feature>
<accession>A0A7J8HH75</accession>
<dbReference type="InterPro" id="IPR043636">
    <property type="entry name" value="L1_RRM_dom"/>
</dbReference>
<comment type="caution">
    <text evidence="4">The sequence shown here is derived from an EMBL/GenBank/DDBJ whole genome shotgun (WGS) entry which is preliminary data.</text>
</comment>
<keyword evidence="5" id="KW-1185">Reference proteome</keyword>
<dbReference type="FunFam" id="3.30.70.1820:FF:000002">
    <property type="entry name" value="LINE-1 retrotransposable element ORF1 protein"/>
    <property type="match status" value="1"/>
</dbReference>
<sequence length="151" mass="17665">MKNVIAEIRNTLEGITSRVEEAEDLMRELEDRIEEKKINQSESQKEKTIKKQEDILREVWDNWKCNNICITGVSEEEKNGHGLENIFEELVPEIISNLVKKKGIQVQETQRAPCNKNPNRPTPRNIIIKMPKIKNKERILNAARDEQQVTY</sequence>
<dbReference type="EMBL" id="JACASF010000006">
    <property type="protein sequence ID" value="KAF6471643.1"/>
    <property type="molecule type" value="Genomic_DNA"/>
</dbReference>
<dbReference type="InterPro" id="IPR004244">
    <property type="entry name" value="Transposase_22"/>
</dbReference>
<dbReference type="Pfam" id="PF02994">
    <property type="entry name" value="Transposase_22"/>
    <property type="match status" value="1"/>
</dbReference>
<evidence type="ECO:0000256" key="2">
    <source>
        <dbReference type="SAM" id="Coils"/>
    </source>
</evidence>
<protein>
    <recommendedName>
        <fullName evidence="3">L1 transposable element RRM domain-containing protein</fullName>
    </recommendedName>
</protein>
<dbReference type="Gene3D" id="1.20.5.390">
    <property type="entry name" value="L1 transposable element, trimerization domain"/>
    <property type="match status" value="1"/>
</dbReference>
<comment type="similarity">
    <text evidence="1">Belongs to the transposase 22 family.</text>
</comment>
<reference evidence="4 5" key="1">
    <citation type="journal article" date="2020" name="Nature">
        <title>Six reference-quality genomes reveal evolution of bat adaptations.</title>
        <authorList>
            <person name="Jebb D."/>
            <person name="Huang Z."/>
            <person name="Pippel M."/>
            <person name="Hughes G.M."/>
            <person name="Lavrichenko K."/>
            <person name="Devanna P."/>
            <person name="Winkler S."/>
            <person name="Jermiin L.S."/>
            <person name="Skirmuntt E.C."/>
            <person name="Katzourakis A."/>
            <person name="Burkitt-Gray L."/>
            <person name="Ray D.A."/>
            <person name="Sullivan K.A.M."/>
            <person name="Roscito J.G."/>
            <person name="Kirilenko B.M."/>
            <person name="Davalos L.M."/>
            <person name="Corthals A.P."/>
            <person name="Power M.L."/>
            <person name="Jones G."/>
            <person name="Ransome R.D."/>
            <person name="Dechmann D.K.N."/>
            <person name="Locatelli A.G."/>
            <person name="Puechmaille S.J."/>
            <person name="Fedrigo O."/>
            <person name="Jarvis E.D."/>
            <person name="Hiller M."/>
            <person name="Vernes S.C."/>
            <person name="Myers E.W."/>
            <person name="Teeling E.C."/>
        </authorList>
    </citation>
    <scope>NUCLEOTIDE SEQUENCE [LARGE SCALE GENOMIC DNA]</scope>
    <source>
        <strain evidence="4">MMolMol1</strain>
        <tissue evidence="4">Muscle</tissue>
    </source>
</reference>
<evidence type="ECO:0000313" key="5">
    <source>
        <dbReference type="Proteomes" id="UP000550707"/>
    </source>
</evidence>
<evidence type="ECO:0000259" key="3">
    <source>
        <dbReference type="Pfam" id="PF02994"/>
    </source>
</evidence>
<evidence type="ECO:0000313" key="4">
    <source>
        <dbReference type="EMBL" id="KAF6471643.1"/>
    </source>
</evidence>
<dbReference type="Gene3D" id="3.30.70.1820">
    <property type="entry name" value="L1 transposable element, RRM domain"/>
    <property type="match status" value="1"/>
</dbReference>
<name>A0A7J8HH75_MOLMO</name>